<evidence type="ECO:0000256" key="1">
    <source>
        <dbReference type="SAM" id="MobiDB-lite"/>
    </source>
</evidence>
<evidence type="ECO:0000313" key="3">
    <source>
        <dbReference type="Proteomes" id="UP001363151"/>
    </source>
</evidence>
<organism evidence="2 3">
    <name type="scientific">Aureococcus anophagefferens</name>
    <name type="common">Harmful bloom alga</name>
    <dbReference type="NCBI Taxonomy" id="44056"/>
    <lineage>
        <taxon>Eukaryota</taxon>
        <taxon>Sar</taxon>
        <taxon>Stramenopiles</taxon>
        <taxon>Ochrophyta</taxon>
        <taxon>Pelagophyceae</taxon>
        <taxon>Pelagomonadales</taxon>
        <taxon>Pelagomonadaceae</taxon>
        <taxon>Aureococcus</taxon>
    </lineage>
</organism>
<feature type="compositionally biased region" description="Low complexity" evidence="1">
    <location>
        <begin position="122"/>
        <end position="142"/>
    </location>
</feature>
<proteinExistence type="predicted"/>
<reference evidence="2 3" key="1">
    <citation type="submission" date="2024-03" db="EMBL/GenBank/DDBJ databases">
        <title>Aureococcus anophagefferens CCMP1851 and Kratosvirus quantuckense: Draft genome of a second virus-susceptible host strain in the model system.</title>
        <authorList>
            <person name="Chase E."/>
            <person name="Truchon A.R."/>
            <person name="Schepens W."/>
            <person name="Wilhelm S.W."/>
        </authorList>
    </citation>
    <scope>NUCLEOTIDE SEQUENCE [LARGE SCALE GENOMIC DNA]</scope>
    <source>
        <strain evidence="2 3">CCMP1851</strain>
    </source>
</reference>
<keyword evidence="3" id="KW-1185">Reference proteome</keyword>
<protein>
    <recommendedName>
        <fullName evidence="4">NET domain-containing protein</fullName>
    </recommendedName>
</protein>
<evidence type="ECO:0000313" key="2">
    <source>
        <dbReference type="EMBL" id="KAK7248864.1"/>
    </source>
</evidence>
<accession>A0ABR1G7E9</accession>
<feature type="compositionally biased region" description="Low complexity" evidence="1">
    <location>
        <begin position="94"/>
        <end position="110"/>
    </location>
</feature>
<dbReference type="EMBL" id="JBBJCI010000085">
    <property type="protein sequence ID" value="KAK7248864.1"/>
    <property type="molecule type" value="Genomic_DNA"/>
</dbReference>
<name>A0ABR1G7E9_AURAN</name>
<comment type="caution">
    <text evidence="2">The sequence shown here is derived from an EMBL/GenBank/DDBJ whole genome shotgun (WGS) entry which is preliminary data.</text>
</comment>
<feature type="region of interest" description="Disordered" evidence="1">
    <location>
        <begin position="88"/>
        <end position="110"/>
    </location>
</feature>
<evidence type="ECO:0008006" key="4">
    <source>
        <dbReference type="Google" id="ProtNLM"/>
    </source>
</evidence>
<sequence>MGAAASTKEDHHIAATVDVLRAQQMAHRSTYAAKVGLFQGQKAAKPLEQGDVMDLPLPELRERLRRVFADEPDQLEVLLQLLETAGEDAGAGDRASLSSPPAAARAPAGACKRARALERLAARVGPAARASSSRRPSRSARGGRPGPPLDAATRASPSSARRRRPPDAAAMTWLPPCGGRAPS</sequence>
<feature type="region of interest" description="Disordered" evidence="1">
    <location>
        <begin position="122"/>
        <end position="183"/>
    </location>
</feature>
<gene>
    <name evidence="2" type="ORF">SO694_00042139</name>
</gene>
<dbReference type="Proteomes" id="UP001363151">
    <property type="component" value="Unassembled WGS sequence"/>
</dbReference>